<keyword evidence="3" id="KW-1185">Reference proteome</keyword>
<feature type="domain" description="Histidine-specific methyltransferase SAM-dependent" evidence="1">
    <location>
        <begin position="71"/>
        <end position="152"/>
    </location>
</feature>
<proteinExistence type="predicted"/>
<dbReference type="KEGG" id="mmob:F6R98_12630"/>
<evidence type="ECO:0000259" key="1">
    <source>
        <dbReference type="Pfam" id="PF10017"/>
    </source>
</evidence>
<reference evidence="2 3" key="1">
    <citation type="submission" date="2019-09" db="EMBL/GenBank/DDBJ databases">
        <title>Ecophysiology of the spiral-shaped methanotroph Methylospira mobilis as revealed by the complete genome sequence.</title>
        <authorList>
            <person name="Oshkin I.Y."/>
            <person name="Dedysh S.N."/>
            <person name="Miroshnikov K."/>
            <person name="Danilova O.V."/>
            <person name="Hakobyan A."/>
            <person name="Liesack W."/>
        </authorList>
    </citation>
    <scope>NUCLEOTIDE SEQUENCE [LARGE SCALE GENOMIC DNA]</scope>
    <source>
        <strain evidence="2 3">Shm1</strain>
    </source>
</reference>
<organism evidence="2 3">
    <name type="scientific">Candidatus Methylospira mobilis</name>
    <dbReference type="NCBI Taxonomy" id="1808979"/>
    <lineage>
        <taxon>Bacteria</taxon>
        <taxon>Pseudomonadati</taxon>
        <taxon>Pseudomonadota</taxon>
        <taxon>Gammaproteobacteria</taxon>
        <taxon>Methylococcales</taxon>
        <taxon>Methylococcaceae</taxon>
        <taxon>Candidatus Methylospira</taxon>
    </lineage>
</organism>
<dbReference type="OrthoDB" id="5289726at2"/>
<dbReference type="InParanoid" id="A0A5Q0BNM7"/>
<keyword evidence="2" id="KW-0489">Methyltransferase</keyword>
<sequence length="352" mass="39759">MNTESFRPVWVHPSLRGEMQARKRADSLCLGEMEHAFHYVGVRQTQLWLEVHRNHAPMFGDPAFEAIYRRIFTDVAANLNGQPLHVIGLGTGGGQKESRLLEALQSAGCPCRYTPIDISLELALLSAETAAGKSSYDIMPVAGDLSLLSELPDWLERYPAGEMRIYTAFGLTPNFLPSWLFPRLHGVLRPQDKLLLSANLALENGASDTDASYHSACAAILPQYDNAETRQWLGQVLVDWGIAEYLTPLRFTIKPIEKLQAFVARSTWREDVSFPWEGKYFQARKGDELRLFFSLRYTPKRLEEVLNRHGFTLGPGYCTPCGREGVWQMACYQIESSHPVESEYTSGQLSWK</sequence>
<evidence type="ECO:0000313" key="3">
    <source>
        <dbReference type="Proteomes" id="UP000325755"/>
    </source>
</evidence>
<dbReference type="Proteomes" id="UP000325755">
    <property type="component" value="Chromosome"/>
</dbReference>
<dbReference type="Pfam" id="PF10017">
    <property type="entry name" value="Methyltransf_33"/>
    <property type="match status" value="1"/>
</dbReference>
<dbReference type="InterPro" id="IPR019257">
    <property type="entry name" value="MeTrfase_dom"/>
</dbReference>
<accession>A0A5Q0BNM7</accession>
<gene>
    <name evidence="2" type="ORF">F6R98_12630</name>
</gene>
<evidence type="ECO:0000313" key="2">
    <source>
        <dbReference type="EMBL" id="QFY43356.1"/>
    </source>
</evidence>
<dbReference type="RefSeq" id="WP_153249338.1">
    <property type="nucleotide sequence ID" value="NZ_CP044205.1"/>
</dbReference>
<dbReference type="GO" id="GO:0032259">
    <property type="term" value="P:methylation"/>
    <property type="evidence" value="ECO:0007669"/>
    <property type="project" value="UniProtKB-KW"/>
</dbReference>
<protein>
    <submittedName>
        <fullName evidence="2">L-histidine N(Alpha)-methyltransferase</fullName>
    </submittedName>
</protein>
<keyword evidence="2" id="KW-0808">Transferase</keyword>
<dbReference type="GO" id="GO:0008168">
    <property type="term" value="F:methyltransferase activity"/>
    <property type="evidence" value="ECO:0007669"/>
    <property type="project" value="UniProtKB-KW"/>
</dbReference>
<dbReference type="SUPFAM" id="SSF53335">
    <property type="entry name" value="S-adenosyl-L-methionine-dependent methyltransferases"/>
    <property type="match status" value="1"/>
</dbReference>
<dbReference type="EMBL" id="CP044205">
    <property type="protein sequence ID" value="QFY43356.1"/>
    <property type="molecule type" value="Genomic_DNA"/>
</dbReference>
<dbReference type="AlphaFoldDB" id="A0A5Q0BNM7"/>
<name>A0A5Q0BNM7_9GAMM</name>
<dbReference type="Gene3D" id="3.40.50.150">
    <property type="entry name" value="Vaccinia Virus protein VP39"/>
    <property type="match status" value="1"/>
</dbReference>
<dbReference type="InterPro" id="IPR029063">
    <property type="entry name" value="SAM-dependent_MTases_sf"/>
</dbReference>